<feature type="transmembrane region" description="Helical" evidence="7">
    <location>
        <begin position="410"/>
        <end position="429"/>
    </location>
</feature>
<evidence type="ECO:0000256" key="3">
    <source>
        <dbReference type="ARBA" id="ARBA00022692"/>
    </source>
</evidence>
<comment type="caution">
    <text evidence="9">The sequence shown here is derived from an EMBL/GenBank/DDBJ whole genome shotgun (WGS) entry which is preliminary data.</text>
</comment>
<accession>A0ABT1CZZ7</accession>
<feature type="domain" description="Major facilitator superfamily (MFS) profile" evidence="8">
    <location>
        <begin position="61"/>
        <end position="434"/>
    </location>
</feature>
<dbReference type="Pfam" id="PF07690">
    <property type="entry name" value="MFS_1"/>
    <property type="match status" value="1"/>
</dbReference>
<feature type="transmembrane region" description="Helical" evidence="7">
    <location>
        <begin position="258"/>
        <end position="283"/>
    </location>
</feature>
<evidence type="ECO:0000259" key="8">
    <source>
        <dbReference type="PROSITE" id="PS50850"/>
    </source>
</evidence>
<evidence type="ECO:0000256" key="5">
    <source>
        <dbReference type="ARBA" id="ARBA00023136"/>
    </source>
</evidence>
<evidence type="ECO:0000256" key="6">
    <source>
        <dbReference type="SAM" id="MobiDB-lite"/>
    </source>
</evidence>
<feature type="transmembrane region" description="Helical" evidence="7">
    <location>
        <begin position="380"/>
        <end position="398"/>
    </location>
</feature>
<dbReference type="SUPFAM" id="SSF103473">
    <property type="entry name" value="MFS general substrate transporter"/>
    <property type="match status" value="1"/>
</dbReference>
<dbReference type="InterPro" id="IPR036259">
    <property type="entry name" value="MFS_trans_sf"/>
</dbReference>
<dbReference type="RefSeq" id="WP_252951852.1">
    <property type="nucleotide sequence ID" value="NZ_JAFIRR010000020.1"/>
</dbReference>
<feature type="transmembrane region" description="Helical" evidence="7">
    <location>
        <begin position="213"/>
        <end position="237"/>
    </location>
</feature>
<evidence type="ECO:0000256" key="4">
    <source>
        <dbReference type="ARBA" id="ARBA00022989"/>
    </source>
</evidence>
<sequence>MSPPDERSAAAGPPREAPVWEGGGSTDRPPQGLGAPDARSAAGPARDAPPRQAALRHRWLELGLLSTARTGMGLQFQSVGALGPFLLGVLAADYAELGSLIGAYSLVGVLVALPAGWLIARIGDRRALLAALALMAAGGLALALAPGFALAMVGRLVAGGGASVLAIICAKRVLDRFQGKEVAPAMGVMLSAWPVGIGLALLVLPLFGGEWRLGLLAAALLPVLAFPALWWAVPASPPAAPPGAPRMARLQHGEWPRLLAVSLAWASYNACFAVALGFAPALLVARGAAPAEAGAIASLIGFAILPLLPIGGALGERFGRPLLVCALCILACIAALLAWVAGAPAVACLAAYGLISAPPAALIMAQLGRVLSPASRPFGVGVYYTLFYAGMALLPPLAGWLRDTTGKPEAPILAAVVFLGVSLLALAPLGRAAR</sequence>
<feature type="transmembrane region" description="Helical" evidence="7">
    <location>
        <begin position="322"/>
        <end position="343"/>
    </location>
</feature>
<evidence type="ECO:0000313" key="9">
    <source>
        <dbReference type="EMBL" id="MCO6415253.1"/>
    </source>
</evidence>
<feature type="region of interest" description="Disordered" evidence="6">
    <location>
        <begin position="1"/>
        <end position="48"/>
    </location>
</feature>
<keyword evidence="3 7" id="KW-0812">Transmembrane</keyword>
<protein>
    <submittedName>
        <fullName evidence="9">MFS transporter</fullName>
    </submittedName>
</protein>
<keyword evidence="5 7" id="KW-0472">Membrane</keyword>
<dbReference type="Gene3D" id="1.20.1250.20">
    <property type="entry name" value="MFS general substrate transporter like domains"/>
    <property type="match status" value="1"/>
</dbReference>
<keyword evidence="4 7" id="KW-1133">Transmembrane helix</keyword>
<gene>
    <name evidence="9" type="ORF">JYK14_03560</name>
</gene>
<feature type="transmembrane region" description="Helical" evidence="7">
    <location>
        <begin position="101"/>
        <end position="120"/>
    </location>
</feature>
<name>A0ABT1CZZ7_9PROT</name>
<keyword evidence="10" id="KW-1185">Reference proteome</keyword>
<evidence type="ECO:0000313" key="10">
    <source>
        <dbReference type="Proteomes" id="UP001523392"/>
    </source>
</evidence>
<reference evidence="9 10" key="1">
    <citation type="submission" date="2021-12" db="EMBL/GenBank/DDBJ databases">
        <title>Siccirubricoccus leaddurans sp. nov., a high concentration Zn2+ tolerance bacterium.</title>
        <authorList>
            <person name="Cao Y."/>
        </authorList>
    </citation>
    <scope>NUCLEOTIDE SEQUENCE [LARGE SCALE GENOMIC DNA]</scope>
    <source>
        <strain evidence="9 10">KC 17139</strain>
    </source>
</reference>
<feature type="transmembrane region" description="Helical" evidence="7">
    <location>
        <begin position="186"/>
        <end position="207"/>
    </location>
</feature>
<dbReference type="InterPro" id="IPR050189">
    <property type="entry name" value="MFS_Efflux_Transporters"/>
</dbReference>
<organism evidence="9 10">
    <name type="scientific">Siccirubricoccus soli</name>
    <dbReference type="NCBI Taxonomy" id="2899147"/>
    <lineage>
        <taxon>Bacteria</taxon>
        <taxon>Pseudomonadati</taxon>
        <taxon>Pseudomonadota</taxon>
        <taxon>Alphaproteobacteria</taxon>
        <taxon>Acetobacterales</taxon>
        <taxon>Roseomonadaceae</taxon>
        <taxon>Siccirubricoccus</taxon>
    </lineage>
</organism>
<feature type="transmembrane region" description="Helical" evidence="7">
    <location>
        <begin position="156"/>
        <end position="174"/>
    </location>
</feature>
<dbReference type="InterPro" id="IPR011701">
    <property type="entry name" value="MFS"/>
</dbReference>
<dbReference type="PANTHER" id="PTHR43124:SF3">
    <property type="entry name" value="CHLORAMPHENICOL EFFLUX PUMP RV0191"/>
    <property type="match status" value="1"/>
</dbReference>
<dbReference type="PROSITE" id="PS50850">
    <property type="entry name" value="MFS"/>
    <property type="match status" value="1"/>
</dbReference>
<keyword evidence="2" id="KW-1003">Cell membrane</keyword>
<dbReference type="CDD" id="cd06174">
    <property type="entry name" value="MFS"/>
    <property type="match status" value="1"/>
</dbReference>
<dbReference type="PANTHER" id="PTHR43124">
    <property type="entry name" value="PURINE EFFLUX PUMP PBUE"/>
    <property type="match status" value="1"/>
</dbReference>
<evidence type="ECO:0000256" key="7">
    <source>
        <dbReference type="SAM" id="Phobius"/>
    </source>
</evidence>
<feature type="transmembrane region" description="Helical" evidence="7">
    <location>
        <begin position="349"/>
        <end position="368"/>
    </location>
</feature>
<evidence type="ECO:0000256" key="2">
    <source>
        <dbReference type="ARBA" id="ARBA00022475"/>
    </source>
</evidence>
<feature type="transmembrane region" description="Helical" evidence="7">
    <location>
        <begin position="295"/>
        <end position="315"/>
    </location>
</feature>
<comment type="subcellular location">
    <subcellularLocation>
        <location evidence="1">Cell membrane</location>
        <topology evidence="1">Multi-pass membrane protein</topology>
    </subcellularLocation>
</comment>
<dbReference type="InterPro" id="IPR020846">
    <property type="entry name" value="MFS_dom"/>
</dbReference>
<dbReference type="Proteomes" id="UP001523392">
    <property type="component" value="Unassembled WGS sequence"/>
</dbReference>
<evidence type="ECO:0000256" key="1">
    <source>
        <dbReference type="ARBA" id="ARBA00004651"/>
    </source>
</evidence>
<proteinExistence type="predicted"/>
<dbReference type="EMBL" id="JAFIRR010000020">
    <property type="protein sequence ID" value="MCO6415253.1"/>
    <property type="molecule type" value="Genomic_DNA"/>
</dbReference>
<feature type="transmembrane region" description="Helical" evidence="7">
    <location>
        <begin position="127"/>
        <end position="150"/>
    </location>
</feature>